<dbReference type="Proteomes" id="UP001529421">
    <property type="component" value="Unassembled WGS sequence"/>
</dbReference>
<keyword evidence="1" id="KW-0808">Transferase</keyword>
<dbReference type="InterPro" id="IPR016477">
    <property type="entry name" value="Fructo-/Ketosamine-3-kinase"/>
</dbReference>
<dbReference type="GO" id="GO:0016301">
    <property type="term" value="F:kinase activity"/>
    <property type="evidence" value="ECO:0007669"/>
    <property type="project" value="UniProtKB-KW"/>
</dbReference>
<dbReference type="PANTHER" id="PTHR12149">
    <property type="entry name" value="FRUCTOSAMINE 3 KINASE-RELATED PROTEIN"/>
    <property type="match status" value="1"/>
</dbReference>
<evidence type="ECO:0000313" key="3">
    <source>
        <dbReference type="Proteomes" id="UP001529421"/>
    </source>
</evidence>
<dbReference type="RefSeq" id="WP_289544545.1">
    <property type="nucleotide sequence ID" value="NZ_JAUDDZ010000003.1"/>
</dbReference>
<dbReference type="SUPFAM" id="SSF56112">
    <property type="entry name" value="Protein kinase-like (PK-like)"/>
    <property type="match status" value="1"/>
</dbReference>
<evidence type="ECO:0000256" key="1">
    <source>
        <dbReference type="PIRNR" id="PIRNR006221"/>
    </source>
</evidence>
<organism evidence="2 3">
    <name type="scientific">Enorma phocaeensis</name>
    <dbReference type="NCBI Taxonomy" id="1871019"/>
    <lineage>
        <taxon>Bacteria</taxon>
        <taxon>Bacillati</taxon>
        <taxon>Actinomycetota</taxon>
        <taxon>Coriobacteriia</taxon>
        <taxon>Coriobacteriales</taxon>
        <taxon>Coriobacteriaceae</taxon>
        <taxon>Enorma</taxon>
    </lineage>
</organism>
<dbReference type="PIRSF" id="PIRSF006221">
    <property type="entry name" value="Ketosamine-3-kinase"/>
    <property type="match status" value="1"/>
</dbReference>
<dbReference type="Pfam" id="PF03881">
    <property type="entry name" value="Fructosamin_kin"/>
    <property type="match status" value="1"/>
</dbReference>
<dbReference type="EMBL" id="JAUDDZ010000003">
    <property type="protein sequence ID" value="MDM8274525.1"/>
    <property type="molecule type" value="Genomic_DNA"/>
</dbReference>
<keyword evidence="3" id="KW-1185">Reference proteome</keyword>
<sequence length="275" mass="29313">MPSFAPTCVTKTATNATDELLCEAAGLRWLAEAEPSGGMHVAGVIDSSPTKLVEERIATGPPSRAAARRIGASLARTHAAGADWFGCPPPACPDATGIGRAATPYVRRERAASSWGAFFAEHRIMYYVRLLRDDGLFGAYETHLLEQVAARVARGDFDAPQPALVAASHVPCARLHGDLWAGNVLYLAGRDAPTGGALIDPMAYGGHAETDLAMLQLFGYPYLEDVLAGYDGASPLADGWRERVGVHQLAPLLLHCVLFGEGYLGETLAVARRYR</sequence>
<comment type="caution">
    <text evidence="2">The sequence shown here is derived from an EMBL/GenBank/DDBJ whole genome shotgun (WGS) entry which is preliminary data.</text>
</comment>
<keyword evidence="1 2" id="KW-0418">Kinase</keyword>
<comment type="similarity">
    <text evidence="1">Belongs to the fructosamine kinase family.</text>
</comment>
<evidence type="ECO:0000313" key="2">
    <source>
        <dbReference type="EMBL" id="MDM8274525.1"/>
    </source>
</evidence>
<gene>
    <name evidence="2" type="ORF">QUW28_03260</name>
</gene>
<dbReference type="PANTHER" id="PTHR12149:SF8">
    <property type="entry name" value="PROTEIN-RIBULOSAMINE 3-KINASE"/>
    <property type="match status" value="1"/>
</dbReference>
<dbReference type="InterPro" id="IPR011009">
    <property type="entry name" value="Kinase-like_dom_sf"/>
</dbReference>
<name>A0ABT7V7R3_9ACTN</name>
<reference evidence="3" key="1">
    <citation type="submission" date="2023-06" db="EMBL/GenBank/DDBJ databases">
        <title>Identification and characterization of horizontal gene transfer across gut microbiota members of farm animals based on homology search.</title>
        <authorList>
            <person name="Zeman M."/>
            <person name="Kubasova T."/>
            <person name="Jahodarova E."/>
            <person name="Nykrynova M."/>
            <person name="Rychlik I."/>
        </authorList>
    </citation>
    <scope>NUCLEOTIDE SEQUENCE [LARGE SCALE GENOMIC DNA]</scope>
    <source>
        <strain evidence="3">154_Feed</strain>
    </source>
</reference>
<dbReference type="Gene3D" id="1.20.1270.240">
    <property type="match status" value="1"/>
</dbReference>
<proteinExistence type="inferred from homology"/>
<protein>
    <submittedName>
        <fullName evidence="2">Fructosamine kinase family protein</fullName>
    </submittedName>
</protein>
<accession>A0ABT7V7R3</accession>
<dbReference type="Gene3D" id="1.10.510.10">
    <property type="entry name" value="Transferase(Phosphotransferase) domain 1"/>
    <property type="match status" value="1"/>
</dbReference>